<dbReference type="AlphaFoldDB" id="A0A1B9F4T7"/>
<dbReference type="PANTHER" id="PTHR33376:SF15">
    <property type="entry name" value="BLL6794 PROTEIN"/>
    <property type="match status" value="1"/>
</dbReference>
<evidence type="ECO:0000313" key="3">
    <source>
        <dbReference type="Proteomes" id="UP000093080"/>
    </source>
</evidence>
<dbReference type="STRING" id="1156395.DBT_1668"/>
<dbReference type="Gene3D" id="3.40.190.170">
    <property type="entry name" value="Bacterial extracellular solute-binding protein, family 7"/>
    <property type="match status" value="1"/>
</dbReference>
<keyword evidence="1" id="KW-0732">Signal</keyword>
<dbReference type="GO" id="GO:0055085">
    <property type="term" value="P:transmembrane transport"/>
    <property type="evidence" value="ECO:0007669"/>
    <property type="project" value="InterPro"/>
</dbReference>
<dbReference type="RefSeq" id="WP_067619095.1">
    <property type="nucleotide sequence ID" value="NZ_MAGO01000008.1"/>
</dbReference>
<accession>A0A1B9F4T7</accession>
<dbReference type="EMBL" id="MAGO01000008">
    <property type="protein sequence ID" value="OCC14873.1"/>
    <property type="molecule type" value="Genomic_DNA"/>
</dbReference>
<dbReference type="Pfam" id="PF03480">
    <property type="entry name" value="DctP"/>
    <property type="match status" value="1"/>
</dbReference>
<dbReference type="NCBIfam" id="NF037995">
    <property type="entry name" value="TRAP_S1"/>
    <property type="match status" value="1"/>
</dbReference>
<evidence type="ECO:0008006" key="4">
    <source>
        <dbReference type="Google" id="ProtNLM"/>
    </source>
</evidence>
<comment type="caution">
    <text evidence="2">The sequence shown here is derived from an EMBL/GenBank/DDBJ whole genome shotgun (WGS) entry which is preliminary data.</text>
</comment>
<dbReference type="Proteomes" id="UP000093080">
    <property type="component" value="Unassembled WGS sequence"/>
</dbReference>
<proteinExistence type="predicted"/>
<dbReference type="PANTHER" id="PTHR33376">
    <property type="match status" value="1"/>
</dbReference>
<sequence length="345" mass="38840">MRETISKVLVFVIFLGFMAFSFSIRGAVAKEIVLRYANFPPAPTFPCVQMERWKRVVEEKTGGKVKIKTFPGSTLLGAKNMMDGVIDGIAEIGCVVLPYQPGRFPLLAGVDLPVGFTNAKVANMVLYDLFEKYRPASLKQVKVLSLFTAPPADIMSKKPLRTLKDLKGYELRCTGAGVKPLKLLGAKPVAMPMSETPAALQKGIVQGIFSSLEILKDFRFAEYCKYATICHMQTATFAVVMNKEAWNSLPEDVKKVLDSISREHSLWTGKYVDDHVKEAISWSEKEKGLTLIRLSDDEYKLWHQKVSPIIDEWVRTTEKKGLPAKAFLKDLYQLKEKYEKEFGEL</sequence>
<dbReference type="InterPro" id="IPR018389">
    <property type="entry name" value="DctP_fam"/>
</dbReference>
<organism evidence="2 3">
    <name type="scientific">Dissulfuribacter thermophilus</name>
    <dbReference type="NCBI Taxonomy" id="1156395"/>
    <lineage>
        <taxon>Bacteria</taxon>
        <taxon>Pseudomonadati</taxon>
        <taxon>Thermodesulfobacteriota</taxon>
        <taxon>Dissulfuribacteria</taxon>
        <taxon>Dissulfuribacterales</taxon>
        <taxon>Dissulfuribacteraceae</taxon>
        <taxon>Dissulfuribacter</taxon>
    </lineage>
</organism>
<name>A0A1B9F4T7_9BACT</name>
<dbReference type="CDD" id="cd13665">
    <property type="entry name" value="PBP2_TRAP_Dctp3_4"/>
    <property type="match status" value="1"/>
</dbReference>
<dbReference type="InterPro" id="IPR038404">
    <property type="entry name" value="TRAP_DctP_sf"/>
</dbReference>
<keyword evidence="3" id="KW-1185">Reference proteome</keyword>
<gene>
    <name evidence="2" type="ORF">DBT_1668</name>
</gene>
<reference evidence="2 3" key="1">
    <citation type="submission" date="2016-06" db="EMBL/GenBank/DDBJ databases">
        <title>Respiratory ammonification of nitrate coupled to the oxidation of elemental sulfur in deep-sea autotrophic thermophilic bacteria.</title>
        <authorList>
            <person name="Slobodkina G.B."/>
            <person name="Mardanov A.V."/>
            <person name="Ravin N.V."/>
            <person name="Frolova A.A."/>
            <person name="Viryasiv M.B."/>
            <person name="Chernyh N.A."/>
            <person name="Bonch-Osmolovskaya E.A."/>
            <person name="Slobodkin A.I."/>
        </authorList>
    </citation>
    <scope>NUCLEOTIDE SEQUENCE [LARGE SCALE GENOMIC DNA]</scope>
    <source>
        <strain evidence="2 3">S69</strain>
    </source>
</reference>
<evidence type="ECO:0000313" key="2">
    <source>
        <dbReference type="EMBL" id="OCC14873.1"/>
    </source>
</evidence>
<evidence type="ECO:0000256" key="1">
    <source>
        <dbReference type="ARBA" id="ARBA00022729"/>
    </source>
</evidence>
<dbReference type="PATRIC" id="fig|1156395.6.peg.1685"/>
<protein>
    <recommendedName>
        <fullName evidence="4">TRAP-type C4-dicarboxylate transport system, periplasmic component</fullName>
    </recommendedName>
</protein>
<dbReference type="OrthoDB" id="8912194at2"/>